<evidence type="ECO:0000256" key="1">
    <source>
        <dbReference type="SAM" id="MobiDB-lite"/>
    </source>
</evidence>
<dbReference type="EMBL" id="BANB01000372">
    <property type="protein sequence ID" value="GAN77563.1"/>
    <property type="molecule type" value="Genomic_DNA"/>
</dbReference>
<evidence type="ECO:0000313" key="3">
    <source>
        <dbReference type="Proteomes" id="UP000032680"/>
    </source>
</evidence>
<feature type="compositionally biased region" description="Low complexity" evidence="1">
    <location>
        <begin position="42"/>
        <end position="57"/>
    </location>
</feature>
<proteinExistence type="predicted"/>
<sequence>MKPAAAAISAMATPSYPRSRNILDAVSTKAARLAAACARETLAKSSSPDWSAPPSAARIPRTGRHRA</sequence>
<organism evidence="2 3">
    <name type="scientific">Acidisphaera rubrifaciens HS-AP3</name>
    <dbReference type="NCBI Taxonomy" id="1231350"/>
    <lineage>
        <taxon>Bacteria</taxon>
        <taxon>Pseudomonadati</taxon>
        <taxon>Pseudomonadota</taxon>
        <taxon>Alphaproteobacteria</taxon>
        <taxon>Acetobacterales</taxon>
        <taxon>Acetobacteraceae</taxon>
        <taxon>Acidisphaera</taxon>
    </lineage>
</organism>
<dbReference type="Proteomes" id="UP000032680">
    <property type="component" value="Unassembled WGS sequence"/>
</dbReference>
<reference evidence="2 3" key="1">
    <citation type="submission" date="2012-11" db="EMBL/GenBank/DDBJ databases">
        <title>Whole genome sequence of Acidisphaera rubrifaciens HS-AP3.</title>
        <authorList>
            <person name="Azuma Y."/>
            <person name="Higashiura N."/>
            <person name="Hirakawa H."/>
            <person name="Matsushita K."/>
        </authorList>
    </citation>
    <scope>NUCLEOTIDE SEQUENCE [LARGE SCALE GENOMIC DNA]</scope>
    <source>
        <strain evidence="2 3">HS-AP3</strain>
    </source>
</reference>
<keyword evidence="3" id="KW-1185">Reference proteome</keyword>
<feature type="region of interest" description="Disordered" evidence="1">
    <location>
        <begin position="42"/>
        <end position="67"/>
    </location>
</feature>
<accession>A0A0D6P8L8</accession>
<comment type="caution">
    <text evidence="2">The sequence shown here is derived from an EMBL/GenBank/DDBJ whole genome shotgun (WGS) entry which is preliminary data.</text>
</comment>
<name>A0A0D6P8L8_9PROT</name>
<dbReference type="AlphaFoldDB" id="A0A0D6P8L8"/>
<evidence type="ECO:0000313" key="2">
    <source>
        <dbReference type="EMBL" id="GAN77563.1"/>
    </source>
</evidence>
<protein>
    <submittedName>
        <fullName evidence="2">Uncharacterized protein</fullName>
    </submittedName>
</protein>
<gene>
    <name evidence="2" type="ORF">Asru_0372_04</name>
</gene>